<dbReference type="InterPro" id="IPR020094">
    <property type="entry name" value="TruA/RsuA/RluB/E/F_N"/>
</dbReference>
<evidence type="ECO:0000313" key="8">
    <source>
        <dbReference type="Proteomes" id="UP001153069"/>
    </source>
</evidence>
<comment type="similarity">
    <text evidence="1 4">Belongs to the tRNA pseudouridine synthase TruA family.</text>
</comment>
<dbReference type="AlphaFoldDB" id="A0A9N8H5L6"/>
<name>A0A9N8H5L6_9STRA</name>
<dbReference type="OrthoDB" id="271910at2759"/>
<dbReference type="InterPro" id="IPR020103">
    <property type="entry name" value="PsdUridine_synth_cat_dom_sf"/>
</dbReference>
<evidence type="ECO:0000256" key="4">
    <source>
        <dbReference type="RuleBase" id="RU003792"/>
    </source>
</evidence>
<dbReference type="SUPFAM" id="SSF55120">
    <property type="entry name" value="Pseudouridine synthase"/>
    <property type="match status" value="1"/>
</dbReference>
<dbReference type="Proteomes" id="UP001153069">
    <property type="component" value="Unassembled WGS sequence"/>
</dbReference>
<protein>
    <recommendedName>
        <fullName evidence="4">tRNA pseudouridine synthase</fullName>
        <ecNumber evidence="4">5.4.99.12</ecNumber>
    </recommendedName>
</protein>
<reference evidence="7" key="1">
    <citation type="submission" date="2020-06" db="EMBL/GenBank/DDBJ databases">
        <authorList>
            <consortium name="Plant Systems Biology data submission"/>
        </authorList>
    </citation>
    <scope>NUCLEOTIDE SEQUENCE</scope>
    <source>
        <strain evidence="7">D6</strain>
    </source>
</reference>
<dbReference type="GO" id="GO:0003723">
    <property type="term" value="F:RNA binding"/>
    <property type="evidence" value="ECO:0007669"/>
    <property type="project" value="InterPro"/>
</dbReference>
<proteinExistence type="inferred from homology"/>
<evidence type="ECO:0000256" key="2">
    <source>
        <dbReference type="ARBA" id="ARBA00022694"/>
    </source>
</evidence>
<dbReference type="Gene3D" id="3.30.70.580">
    <property type="entry name" value="Pseudouridine synthase I, catalytic domain, N-terminal subdomain"/>
    <property type="match status" value="1"/>
</dbReference>
<dbReference type="Gene3D" id="3.30.70.660">
    <property type="entry name" value="Pseudouridine synthase I, catalytic domain, C-terminal subdomain"/>
    <property type="match status" value="1"/>
</dbReference>
<dbReference type="InterPro" id="IPR001406">
    <property type="entry name" value="PsdUridine_synth_TruA"/>
</dbReference>
<dbReference type="EMBL" id="CAICTM010000076">
    <property type="protein sequence ID" value="CAB9500170.1"/>
    <property type="molecule type" value="Genomic_DNA"/>
</dbReference>
<dbReference type="Pfam" id="PF01416">
    <property type="entry name" value="PseudoU_synth_1"/>
    <property type="match status" value="1"/>
</dbReference>
<evidence type="ECO:0000256" key="1">
    <source>
        <dbReference type="ARBA" id="ARBA00009375"/>
    </source>
</evidence>
<evidence type="ECO:0000259" key="6">
    <source>
        <dbReference type="Pfam" id="PF01416"/>
    </source>
</evidence>
<evidence type="ECO:0000313" key="7">
    <source>
        <dbReference type="EMBL" id="CAB9500170.1"/>
    </source>
</evidence>
<keyword evidence="5" id="KW-0732">Signal</keyword>
<dbReference type="GO" id="GO:0160147">
    <property type="term" value="F:tRNA pseudouridine(38-40) synthase activity"/>
    <property type="evidence" value="ECO:0007669"/>
    <property type="project" value="UniProtKB-EC"/>
</dbReference>
<dbReference type="InterPro" id="IPR020095">
    <property type="entry name" value="PsdUridine_synth_TruA_C"/>
</dbReference>
<sequence length="406" mass="45142">MFRCCRFSSVFFLWLLVAPFLDYRNIFSSALSSTRTTTGTGTISGKDAYLVNPPSSHSAILRLSYDGSRFYGWSAANDKDTNLKRVAGSSSLRRKRRKSKLQAPVGRIRSVQGVLRQQLAKVYGNVDPAQIVVEGSSRTDKGVHATGAIAMFYGINCNNDTRSTTIDSTSDPYLPLPMKGDFSRLAFALNRMLPPDLRIAGIAPKPSTDANMIFHPSVSAFSKTYIYTFSIVSRGTIPDPTTNRWVWHCPAPSDQQFDLELAQQACRQFQRTHNFASFQGAPRGKTDKEKRQTASPICTLHSISVQPQDTTTTIPFPSAPTITVTVTGDRFLYKMVRFLVGAIVDIGLHKKTLQDLEKALEEHDCTSNNEFTTCAPAHGLVLQSVHYNSSNQHPDDDCFDWQPLRN</sequence>
<dbReference type="PANTHER" id="PTHR11142">
    <property type="entry name" value="PSEUDOURIDYLATE SYNTHASE"/>
    <property type="match status" value="1"/>
</dbReference>
<gene>
    <name evidence="7" type="ORF">SEMRO_77_G042060.1</name>
</gene>
<dbReference type="EC" id="5.4.99.12" evidence="4"/>
<dbReference type="HAMAP" id="MF_00171">
    <property type="entry name" value="TruA"/>
    <property type="match status" value="1"/>
</dbReference>
<keyword evidence="3 4" id="KW-0413">Isomerase</keyword>
<accession>A0A9N8H5L6</accession>
<feature type="chain" id="PRO_5040118008" description="tRNA pseudouridine synthase" evidence="5">
    <location>
        <begin position="24"/>
        <end position="406"/>
    </location>
</feature>
<dbReference type="PANTHER" id="PTHR11142:SF0">
    <property type="entry name" value="TRNA PSEUDOURIDINE SYNTHASE-LIKE 1"/>
    <property type="match status" value="1"/>
</dbReference>
<feature type="signal peptide" evidence="5">
    <location>
        <begin position="1"/>
        <end position="23"/>
    </location>
</feature>
<dbReference type="InterPro" id="IPR020097">
    <property type="entry name" value="PsdUridine_synth_TruA_a/b_dom"/>
</dbReference>
<evidence type="ECO:0000256" key="3">
    <source>
        <dbReference type="ARBA" id="ARBA00023235"/>
    </source>
</evidence>
<comment type="caution">
    <text evidence="7">The sequence shown here is derived from an EMBL/GenBank/DDBJ whole genome shotgun (WGS) entry which is preliminary data.</text>
</comment>
<keyword evidence="8" id="KW-1185">Reference proteome</keyword>
<dbReference type="GO" id="GO:0031119">
    <property type="term" value="P:tRNA pseudouridine synthesis"/>
    <property type="evidence" value="ECO:0007669"/>
    <property type="project" value="TreeGrafter"/>
</dbReference>
<comment type="catalytic activity">
    <reaction evidence="4">
        <text>uridine(38/39/40) in tRNA = pseudouridine(38/39/40) in tRNA</text>
        <dbReference type="Rhea" id="RHEA:22376"/>
        <dbReference type="Rhea" id="RHEA-COMP:10085"/>
        <dbReference type="Rhea" id="RHEA-COMP:10087"/>
        <dbReference type="ChEBI" id="CHEBI:65314"/>
        <dbReference type="ChEBI" id="CHEBI:65315"/>
        <dbReference type="EC" id="5.4.99.12"/>
    </reaction>
</comment>
<keyword evidence="2 4" id="KW-0819">tRNA processing</keyword>
<evidence type="ECO:0000256" key="5">
    <source>
        <dbReference type="SAM" id="SignalP"/>
    </source>
</evidence>
<feature type="domain" description="Pseudouridine synthase I TruA alpha/beta" evidence="6">
    <location>
        <begin position="265"/>
        <end position="388"/>
    </location>
</feature>
<organism evidence="7 8">
    <name type="scientific">Seminavis robusta</name>
    <dbReference type="NCBI Taxonomy" id="568900"/>
    <lineage>
        <taxon>Eukaryota</taxon>
        <taxon>Sar</taxon>
        <taxon>Stramenopiles</taxon>
        <taxon>Ochrophyta</taxon>
        <taxon>Bacillariophyta</taxon>
        <taxon>Bacillariophyceae</taxon>
        <taxon>Bacillariophycidae</taxon>
        <taxon>Naviculales</taxon>
        <taxon>Naviculaceae</taxon>
        <taxon>Seminavis</taxon>
    </lineage>
</organism>